<dbReference type="PROSITE" id="PS01122">
    <property type="entry name" value="CASPASE_CYS"/>
    <property type="match status" value="1"/>
</dbReference>
<feature type="domain" description="CARD" evidence="10">
    <location>
        <begin position="35"/>
        <end position="110"/>
    </location>
</feature>
<dbReference type="Proteomes" id="UP000662637">
    <property type="component" value="Unassembled WGS sequence"/>
</dbReference>
<dbReference type="SMART" id="SM00115">
    <property type="entry name" value="CASc"/>
    <property type="match status" value="1"/>
</dbReference>
<dbReference type="InterPro" id="IPR033139">
    <property type="entry name" value="Caspase_cys_AS"/>
</dbReference>
<keyword evidence="5" id="KW-0865">Zymogen</keyword>
<dbReference type="PROSITE" id="PS50207">
    <property type="entry name" value="CASPASE_P10"/>
    <property type="match status" value="1"/>
</dbReference>
<gene>
    <name evidence="11" type="ORF">GHT09_006959</name>
</gene>
<keyword evidence="4" id="KW-0788">Thiol protease</keyword>
<dbReference type="Gene3D" id="1.10.533.10">
    <property type="entry name" value="Death Domain, Fas"/>
    <property type="match status" value="1"/>
</dbReference>
<evidence type="ECO:0000256" key="1">
    <source>
        <dbReference type="ARBA" id="ARBA00010134"/>
    </source>
</evidence>
<dbReference type="Pfam" id="PF00656">
    <property type="entry name" value="Peptidase_C14"/>
    <property type="match status" value="1"/>
</dbReference>
<evidence type="ECO:0000256" key="2">
    <source>
        <dbReference type="ARBA" id="ARBA00022670"/>
    </source>
</evidence>
<dbReference type="GO" id="GO:0072557">
    <property type="term" value="C:IPAF inflammasome complex"/>
    <property type="evidence" value="ECO:0007669"/>
    <property type="project" value="TreeGrafter"/>
</dbReference>
<dbReference type="SUPFAM" id="SSF52129">
    <property type="entry name" value="Caspase-like"/>
    <property type="match status" value="1"/>
</dbReference>
<dbReference type="InterPro" id="IPR002398">
    <property type="entry name" value="Pept_C14"/>
</dbReference>
<feature type="domain" description="Caspase family p20" evidence="9">
    <location>
        <begin position="168"/>
        <end position="296"/>
    </location>
</feature>
<dbReference type="PROSITE" id="PS50209">
    <property type="entry name" value="CARD"/>
    <property type="match status" value="1"/>
</dbReference>
<dbReference type="FunFam" id="3.40.50.1460:FF:000007">
    <property type="entry name" value="Caspase-1"/>
    <property type="match status" value="1"/>
</dbReference>
<dbReference type="PANTHER" id="PTHR47901:SF3">
    <property type="entry name" value="CASPASE-1"/>
    <property type="match status" value="1"/>
</dbReference>
<evidence type="ECO:0000256" key="6">
    <source>
        <dbReference type="PIRSR" id="PIRSR038001-1"/>
    </source>
</evidence>
<evidence type="ECO:0000313" key="11">
    <source>
        <dbReference type="EMBL" id="KAF7481768.1"/>
    </source>
</evidence>
<feature type="active site" evidence="6">
    <location>
        <position position="244"/>
    </location>
</feature>
<dbReference type="InterPro" id="IPR001309">
    <property type="entry name" value="Pept_C14_p20"/>
</dbReference>
<comment type="caution">
    <text evidence="11">The sequence shown here is derived from an EMBL/GenBank/DDBJ whole genome shotgun (WGS) entry which is preliminary data.</text>
</comment>
<evidence type="ECO:0000256" key="4">
    <source>
        <dbReference type="ARBA" id="ARBA00022807"/>
    </source>
</evidence>
<dbReference type="GO" id="GO:0050727">
    <property type="term" value="P:regulation of inflammatory response"/>
    <property type="evidence" value="ECO:0007669"/>
    <property type="project" value="TreeGrafter"/>
</dbReference>
<sequence length="410" mass="46962">MVIAFSRIFYVKAVSKVRVKLLKPSLQLKDFFLFLTEKKQEIERLKRLEIESKKAITGFLDNLVKKDVIKLPEDEKKKFNNATPRDKAWIVGDFIRQKPQEAVPSVIQSLLKAVKKANDTEAYSGTKAGAVEPVESTNTLKLCSPEQFQRLHNENTKKIYPIKEKNNRTRQALIICNIEFEYIPVRSGAECDITEMKGLLESLDYTVKVKKNLKAEDMKLELKKFADLPEHKSSDSMFLVLMSHGTLHGICGTMHSKENEDVLPYDSIFQIFNNCNCVALKDKPKVIIVQACRGGNRGETWVGDSPALEDSSLYSQMNLDEDGVYKTHVEKDFIAFYSSTPHNISWRYKTGGSPFIIELIKCFQKYSCCNHLEELFLRVRSSFEEPGVRAQMPTVERVTLTKPFYLFPGY</sequence>
<reference evidence="11" key="1">
    <citation type="submission" date="2020-08" db="EMBL/GenBank/DDBJ databases">
        <authorList>
            <person name="Shumante A."/>
            <person name="Zimin A.V."/>
            <person name="Puiu D."/>
            <person name="Salzberg S.L."/>
        </authorList>
    </citation>
    <scope>NUCLEOTIDE SEQUENCE</scope>
    <source>
        <strain evidence="11">WC2-LM</strain>
        <tissue evidence="11">Liver</tissue>
    </source>
</reference>
<evidence type="ECO:0000259" key="8">
    <source>
        <dbReference type="PROSITE" id="PS50207"/>
    </source>
</evidence>
<dbReference type="PROSITE" id="PS50208">
    <property type="entry name" value="CASPASE_P20"/>
    <property type="match status" value="1"/>
</dbReference>
<organism evidence="11 12">
    <name type="scientific">Marmota monax</name>
    <name type="common">Woodchuck</name>
    <dbReference type="NCBI Taxonomy" id="9995"/>
    <lineage>
        <taxon>Eukaryota</taxon>
        <taxon>Metazoa</taxon>
        <taxon>Chordata</taxon>
        <taxon>Craniata</taxon>
        <taxon>Vertebrata</taxon>
        <taxon>Euteleostomi</taxon>
        <taxon>Mammalia</taxon>
        <taxon>Eutheria</taxon>
        <taxon>Euarchontoglires</taxon>
        <taxon>Glires</taxon>
        <taxon>Rodentia</taxon>
        <taxon>Sciuromorpha</taxon>
        <taxon>Sciuridae</taxon>
        <taxon>Xerinae</taxon>
        <taxon>Marmotini</taxon>
        <taxon>Marmota</taxon>
    </lineage>
</organism>
<evidence type="ECO:0000256" key="5">
    <source>
        <dbReference type="ARBA" id="ARBA00023145"/>
    </source>
</evidence>
<dbReference type="GO" id="GO:0006508">
    <property type="term" value="P:proteolysis"/>
    <property type="evidence" value="ECO:0007669"/>
    <property type="project" value="UniProtKB-KW"/>
</dbReference>
<comment type="similarity">
    <text evidence="1 7">Belongs to the peptidase C14A family.</text>
</comment>
<keyword evidence="3" id="KW-0378">Hydrolase</keyword>
<dbReference type="InterPro" id="IPR029030">
    <property type="entry name" value="Caspase-like_dom_sf"/>
</dbReference>
<evidence type="ECO:0000259" key="9">
    <source>
        <dbReference type="PROSITE" id="PS50208"/>
    </source>
</evidence>
<dbReference type="InterPro" id="IPR016129">
    <property type="entry name" value="Caspase_his_AS"/>
</dbReference>
<dbReference type="EMBL" id="WJEC01000671">
    <property type="protein sequence ID" value="KAF7481768.1"/>
    <property type="molecule type" value="Genomic_DNA"/>
</dbReference>
<dbReference type="InterPro" id="IPR011600">
    <property type="entry name" value="Pept_C14_caspase"/>
</dbReference>
<name>A0A834V3Z5_MARMO</name>
<protein>
    <submittedName>
        <fullName evidence="11">Caspase-13-like</fullName>
    </submittedName>
</protein>
<dbReference type="GO" id="GO:0089720">
    <property type="term" value="F:caspase binding"/>
    <property type="evidence" value="ECO:0007669"/>
    <property type="project" value="TreeGrafter"/>
</dbReference>
<feature type="domain" description="Caspase family p10" evidence="8">
    <location>
        <begin position="323"/>
        <end position="408"/>
    </location>
</feature>
<accession>A0A834V3Z5</accession>
<dbReference type="PRINTS" id="PR00376">
    <property type="entry name" value="IL1BCENZYME"/>
</dbReference>
<dbReference type="PROSITE" id="PS01121">
    <property type="entry name" value="CASPASE_HIS"/>
    <property type="match status" value="1"/>
</dbReference>
<dbReference type="Gene3D" id="3.40.50.1460">
    <property type="match status" value="1"/>
</dbReference>
<dbReference type="GO" id="GO:0042981">
    <property type="term" value="P:regulation of apoptotic process"/>
    <property type="evidence" value="ECO:0007669"/>
    <property type="project" value="InterPro"/>
</dbReference>
<feature type="active site" evidence="6">
    <location>
        <position position="292"/>
    </location>
</feature>
<dbReference type="GO" id="GO:0072559">
    <property type="term" value="C:NLRP3 inflammasome complex"/>
    <property type="evidence" value="ECO:0007669"/>
    <property type="project" value="TreeGrafter"/>
</dbReference>
<evidence type="ECO:0000259" key="10">
    <source>
        <dbReference type="PROSITE" id="PS50209"/>
    </source>
</evidence>
<evidence type="ECO:0000313" key="12">
    <source>
        <dbReference type="Proteomes" id="UP000662637"/>
    </source>
</evidence>
<dbReference type="InterPro" id="IPR015917">
    <property type="entry name" value="Pept_C14A"/>
</dbReference>
<dbReference type="PIRSF" id="PIRSF038001">
    <property type="entry name" value="Caspase_ICE"/>
    <property type="match status" value="1"/>
</dbReference>
<proteinExistence type="inferred from homology"/>
<dbReference type="CDD" id="cd00032">
    <property type="entry name" value="CASc"/>
    <property type="match status" value="1"/>
</dbReference>
<keyword evidence="2" id="KW-0645">Protease</keyword>
<dbReference type="GO" id="GO:0004197">
    <property type="term" value="F:cysteine-type endopeptidase activity"/>
    <property type="evidence" value="ECO:0007669"/>
    <property type="project" value="InterPro"/>
</dbReference>
<dbReference type="PANTHER" id="PTHR47901">
    <property type="entry name" value="CASPASE RECRUITMENT DOMAIN-CONTAINING PROTEIN 18"/>
    <property type="match status" value="1"/>
</dbReference>
<dbReference type="InterPro" id="IPR002138">
    <property type="entry name" value="Pept_C14_p10"/>
</dbReference>
<dbReference type="Pfam" id="PF00619">
    <property type="entry name" value="CARD"/>
    <property type="match status" value="1"/>
</dbReference>
<evidence type="ECO:0000256" key="7">
    <source>
        <dbReference type="RuleBase" id="RU003971"/>
    </source>
</evidence>
<evidence type="ECO:0000256" key="3">
    <source>
        <dbReference type="ARBA" id="ARBA00022801"/>
    </source>
</evidence>
<dbReference type="AlphaFoldDB" id="A0A834V3Z5"/>
<dbReference type="GO" id="GO:0097169">
    <property type="term" value="C:AIM2 inflammasome complex"/>
    <property type="evidence" value="ECO:0007669"/>
    <property type="project" value="TreeGrafter"/>
</dbReference>
<dbReference type="InterPro" id="IPR001315">
    <property type="entry name" value="CARD"/>
</dbReference>
<dbReference type="InterPro" id="IPR011029">
    <property type="entry name" value="DEATH-like_dom_sf"/>
</dbReference>